<dbReference type="OrthoDB" id="27823at2759"/>
<keyword evidence="2 6" id="KW-0728">SH3 domain</keyword>
<keyword evidence="12" id="KW-1185">Reference proteome</keyword>
<protein>
    <submittedName>
        <fullName evidence="11">Septation protein imp2</fullName>
    </submittedName>
</protein>
<keyword evidence="4" id="KW-0597">Phosphoprotein</keyword>
<feature type="compositionally biased region" description="Polar residues" evidence="8">
    <location>
        <begin position="333"/>
        <end position="344"/>
    </location>
</feature>
<evidence type="ECO:0000256" key="8">
    <source>
        <dbReference type="SAM" id="MobiDB-lite"/>
    </source>
</evidence>
<evidence type="ECO:0000256" key="1">
    <source>
        <dbReference type="ARBA" id="ARBA00004245"/>
    </source>
</evidence>
<feature type="compositionally biased region" description="Polar residues" evidence="8">
    <location>
        <begin position="478"/>
        <end position="513"/>
    </location>
</feature>
<dbReference type="PANTHER" id="PTHR23065:SF7">
    <property type="entry name" value="NOSTRIN, ISOFORM H"/>
    <property type="match status" value="1"/>
</dbReference>
<feature type="compositionally biased region" description="Polar residues" evidence="8">
    <location>
        <begin position="708"/>
        <end position="746"/>
    </location>
</feature>
<dbReference type="FunFam" id="1.20.1270.60:FF:000045">
    <property type="entry name" value="Cell division control protein"/>
    <property type="match status" value="1"/>
</dbReference>
<feature type="compositionally biased region" description="Polar residues" evidence="8">
    <location>
        <begin position="292"/>
        <end position="314"/>
    </location>
</feature>
<feature type="compositionally biased region" description="Gly residues" evidence="8">
    <location>
        <begin position="802"/>
        <end position="812"/>
    </location>
</feature>
<evidence type="ECO:0000256" key="3">
    <source>
        <dbReference type="ARBA" id="ARBA00022490"/>
    </source>
</evidence>
<evidence type="ECO:0000256" key="4">
    <source>
        <dbReference type="ARBA" id="ARBA00022553"/>
    </source>
</evidence>
<dbReference type="InterPro" id="IPR001060">
    <property type="entry name" value="FCH_dom"/>
</dbReference>
<evidence type="ECO:0000259" key="9">
    <source>
        <dbReference type="PROSITE" id="PS50002"/>
    </source>
</evidence>
<keyword evidence="3" id="KW-0963">Cytoplasm</keyword>
<dbReference type="Gene3D" id="1.20.1270.60">
    <property type="entry name" value="Arfaptin homology (AH) domain/BAR domain"/>
    <property type="match status" value="1"/>
</dbReference>
<feature type="region of interest" description="Disordered" evidence="8">
    <location>
        <begin position="265"/>
        <end position="357"/>
    </location>
</feature>
<dbReference type="InterPro" id="IPR031160">
    <property type="entry name" value="F_BAR_dom"/>
</dbReference>
<evidence type="ECO:0000256" key="5">
    <source>
        <dbReference type="ARBA" id="ARBA00023212"/>
    </source>
</evidence>
<feature type="domain" description="SH3" evidence="9">
    <location>
        <begin position="849"/>
        <end position="909"/>
    </location>
</feature>
<name>A0A8T9C1L0_9HELO</name>
<dbReference type="AlphaFoldDB" id="A0A8T9C1L0"/>
<dbReference type="PROSITE" id="PS50002">
    <property type="entry name" value="SH3"/>
    <property type="match status" value="1"/>
</dbReference>
<keyword evidence="5" id="KW-0206">Cytoskeleton</keyword>
<dbReference type="InterPro" id="IPR001452">
    <property type="entry name" value="SH3_domain"/>
</dbReference>
<comment type="subcellular location">
    <subcellularLocation>
        <location evidence="1">Cytoplasm</location>
        <location evidence="1">Cytoskeleton</location>
    </subcellularLocation>
</comment>
<dbReference type="SUPFAM" id="SSF50044">
    <property type="entry name" value="SH3-domain"/>
    <property type="match status" value="1"/>
</dbReference>
<organism evidence="11 12">
    <name type="scientific">Lachnellula suecica</name>
    <dbReference type="NCBI Taxonomy" id="602035"/>
    <lineage>
        <taxon>Eukaryota</taxon>
        <taxon>Fungi</taxon>
        <taxon>Dikarya</taxon>
        <taxon>Ascomycota</taxon>
        <taxon>Pezizomycotina</taxon>
        <taxon>Leotiomycetes</taxon>
        <taxon>Helotiales</taxon>
        <taxon>Lachnaceae</taxon>
        <taxon>Lachnellula</taxon>
    </lineage>
</organism>
<dbReference type="Proteomes" id="UP000469558">
    <property type="component" value="Unassembled WGS sequence"/>
</dbReference>
<dbReference type="GO" id="GO:0005543">
    <property type="term" value="F:phospholipid binding"/>
    <property type="evidence" value="ECO:0007669"/>
    <property type="project" value="TreeGrafter"/>
</dbReference>
<dbReference type="SMART" id="SM00326">
    <property type="entry name" value="SH3"/>
    <property type="match status" value="1"/>
</dbReference>
<sequence>MPGTISDGGPSVALSFANNFWGKDDAGVDPLLSPRSAIEDDYSRKLLQLSRKPLGSQEVGTLRASLDVLRGEVEQMGKSHQSIAGQMKTELEEPLAAFAGAMKERRKIVQGGIEKLLKVKVQQTHQVNKTRDRYEQECLKIKGYLAQGHMVMGQEERKNKAKLEKTQINIATSNTEYENAVKALEETTGRWNRDWKAAADKFQDLEEERLDFMKSSLWSFANIASTVCVSDDGSCEKIRLSLEQCEVEKDIVAFIRDCGTGQEIPDPPKYINFRRGDVDDSQSEASEDDNYSVAQFQRTINPAYRTSSPAPSTYDSHHDPQSALARDLGHDAGTSQSREATVTPQKAMPDRSRQPPQLDYQAAQQNMLQYEQTNHGPLAAVPHDPYPMDGMTMLCRTAPPSERSSAHSPMRPGSRDSNSEYSNPTSFSSQEPPSGKTSPIKQVGPPADKQILKKKSGFFQGHSPFRRKSNKEKDGHNMTPSNRNTWSASRSTTAQNTPSRRPQVYGQDSQNMISDRPSGSPEPIDPRANFQLNVGNNVFDVQTTDRKGKAAQNGSAQQEELDPIAQALAELKGVTKASSSRISADNYHGVATPAPGSTPNARPGGAQMANGAMMAGMRGTPPPSYDQPPMQRLGAPAAAHTSKAMQQTRQKYEDGTRNMFNPQARPDSQGGYPSGSQSRPGTRGNDMPRATSPAPPRSVSPRPGMQVDTRQGYRSASPNPQSYHSASPNPAYGSQRTRTQSASPQKRGSDQGYYRHASPNEIAARAVSPAPFRDQERPSSSHVGGDMSVQLAPDPNEYGSQGRTGGRGGGSGASRPGSYYGGGSQHGSASRQRSKSVADVRQFNREGRPIVHFARAMYMYQAAIPEELSFAKGDILAVLRLQDDGWWEAEVAGKNGRPGLVPSNYLQKC</sequence>
<dbReference type="GO" id="GO:0106006">
    <property type="term" value="F:cytoskeletal protein-membrane anchor activity"/>
    <property type="evidence" value="ECO:0007669"/>
    <property type="project" value="UniProtKB-ARBA"/>
</dbReference>
<dbReference type="FunFam" id="2.30.30.40:FF:000164">
    <property type="entry name" value="Cell division control protein"/>
    <property type="match status" value="1"/>
</dbReference>
<evidence type="ECO:0000313" key="11">
    <source>
        <dbReference type="EMBL" id="TVY75659.1"/>
    </source>
</evidence>
<dbReference type="GO" id="GO:0009898">
    <property type="term" value="C:cytoplasmic side of plasma membrane"/>
    <property type="evidence" value="ECO:0007669"/>
    <property type="project" value="TreeGrafter"/>
</dbReference>
<dbReference type="GO" id="GO:0120104">
    <property type="term" value="C:mitotic actomyosin contractile ring, proximal layer"/>
    <property type="evidence" value="ECO:0007669"/>
    <property type="project" value="UniProtKB-ARBA"/>
</dbReference>
<dbReference type="GO" id="GO:1903475">
    <property type="term" value="P:mitotic actomyosin contractile ring assembly"/>
    <property type="evidence" value="ECO:0007669"/>
    <property type="project" value="UniProtKB-ARBA"/>
</dbReference>
<proteinExistence type="predicted"/>
<evidence type="ECO:0000259" key="10">
    <source>
        <dbReference type="PROSITE" id="PS51741"/>
    </source>
</evidence>
<feature type="compositionally biased region" description="Polar residues" evidence="8">
    <location>
        <begin position="419"/>
        <end position="440"/>
    </location>
</feature>
<accession>A0A8T9C1L0</accession>
<reference evidence="11 12" key="1">
    <citation type="submission" date="2018-05" db="EMBL/GenBank/DDBJ databases">
        <title>Genome sequencing and assembly of the regulated plant pathogen Lachnellula willkommii and related sister species for the development of diagnostic species identification markers.</title>
        <authorList>
            <person name="Giroux E."/>
            <person name="Bilodeau G."/>
        </authorList>
    </citation>
    <scope>NUCLEOTIDE SEQUENCE [LARGE SCALE GENOMIC DNA]</scope>
    <source>
        <strain evidence="11 12">CBS 268.59</strain>
    </source>
</reference>
<feature type="region of interest" description="Disordered" evidence="8">
    <location>
        <begin position="376"/>
        <end position="530"/>
    </location>
</feature>
<feature type="region of interest" description="Disordered" evidence="8">
    <location>
        <begin position="586"/>
        <end position="754"/>
    </location>
</feature>
<dbReference type="InterPro" id="IPR036028">
    <property type="entry name" value="SH3-like_dom_sf"/>
</dbReference>
<dbReference type="PRINTS" id="PR00452">
    <property type="entry name" value="SH3DOMAIN"/>
</dbReference>
<evidence type="ECO:0000256" key="2">
    <source>
        <dbReference type="ARBA" id="ARBA00022443"/>
    </source>
</evidence>
<dbReference type="Pfam" id="PF00018">
    <property type="entry name" value="SH3_1"/>
    <property type="match status" value="1"/>
</dbReference>
<dbReference type="Gene3D" id="2.30.30.40">
    <property type="entry name" value="SH3 Domains"/>
    <property type="match status" value="1"/>
</dbReference>
<dbReference type="CDD" id="cd00174">
    <property type="entry name" value="SH3"/>
    <property type="match status" value="1"/>
</dbReference>
<comment type="caution">
    <text evidence="11">The sequence shown here is derived from an EMBL/GenBank/DDBJ whole genome shotgun (WGS) entry which is preliminary data.</text>
</comment>
<evidence type="ECO:0000313" key="12">
    <source>
        <dbReference type="Proteomes" id="UP000469558"/>
    </source>
</evidence>
<keyword evidence="7" id="KW-0175">Coiled coil</keyword>
<dbReference type="PANTHER" id="PTHR23065">
    <property type="entry name" value="PROLINE-SERINE-THREONINE PHOSPHATASE INTERACTING PROTEIN 1"/>
    <property type="match status" value="1"/>
</dbReference>
<evidence type="ECO:0000256" key="6">
    <source>
        <dbReference type="PROSITE-ProRule" id="PRU00192"/>
    </source>
</evidence>
<feature type="compositionally biased region" description="Low complexity" evidence="8">
    <location>
        <begin position="604"/>
        <end position="617"/>
    </location>
</feature>
<dbReference type="SUPFAM" id="SSF103657">
    <property type="entry name" value="BAR/IMD domain-like"/>
    <property type="match status" value="1"/>
</dbReference>
<dbReference type="PROSITE" id="PS51741">
    <property type="entry name" value="F_BAR"/>
    <property type="match status" value="1"/>
</dbReference>
<dbReference type="EMBL" id="QGMK01000988">
    <property type="protein sequence ID" value="TVY75659.1"/>
    <property type="molecule type" value="Genomic_DNA"/>
</dbReference>
<feature type="compositionally biased region" description="Acidic residues" evidence="8">
    <location>
        <begin position="279"/>
        <end position="290"/>
    </location>
</feature>
<dbReference type="InterPro" id="IPR027267">
    <property type="entry name" value="AH/BAR_dom_sf"/>
</dbReference>
<evidence type="ECO:0000256" key="7">
    <source>
        <dbReference type="PROSITE-ProRule" id="PRU01077"/>
    </source>
</evidence>
<dbReference type="Pfam" id="PF00611">
    <property type="entry name" value="FCH"/>
    <property type="match status" value="1"/>
</dbReference>
<feature type="domain" description="F-BAR" evidence="10">
    <location>
        <begin position="35"/>
        <end position="250"/>
    </location>
</feature>
<feature type="region of interest" description="Disordered" evidence="8">
    <location>
        <begin position="766"/>
        <end position="841"/>
    </location>
</feature>
<gene>
    <name evidence="11" type="primary">imp2</name>
    <name evidence="11" type="ORF">LSUE1_G006951</name>
</gene>